<protein>
    <submittedName>
        <fullName evidence="1">Uncharacterized protein</fullName>
    </submittedName>
</protein>
<proteinExistence type="predicted"/>
<dbReference type="RefSeq" id="WP_092212680.1">
    <property type="nucleotide sequence ID" value="NZ_FMUX01000015.1"/>
</dbReference>
<organism evidence="1 2">
    <name type="scientific">Desulfoluna spongiiphila</name>
    <dbReference type="NCBI Taxonomy" id="419481"/>
    <lineage>
        <taxon>Bacteria</taxon>
        <taxon>Pseudomonadati</taxon>
        <taxon>Thermodesulfobacteriota</taxon>
        <taxon>Desulfobacteria</taxon>
        <taxon>Desulfobacterales</taxon>
        <taxon>Desulfolunaceae</taxon>
        <taxon>Desulfoluna</taxon>
    </lineage>
</organism>
<dbReference type="EMBL" id="FMUX01000015">
    <property type="protein sequence ID" value="SCY65336.1"/>
    <property type="molecule type" value="Genomic_DNA"/>
</dbReference>
<name>A0A1G5HNI3_9BACT</name>
<dbReference type="Proteomes" id="UP000198870">
    <property type="component" value="Unassembled WGS sequence"/>
</dbReference>
<gene>
    <name evidence="1" type="ORF">SAMN05216233_11519</name>
</gene>
<keyword evidence="2" id="KW-1185">Reference proteome</keyword>
<sequence>MFFLGAYLERDEGTARVVVVEKGFYSGTKRYRIVHAETLQEKDRDALTRTLLDMRLDERWTAVKKVFSQSGRPPKTKKEPPLILLTSRDDVVQMAEAMRRRCASVEVLLSTEPDQVVKQRLKSDAFHNCHVVTLPMIRKALEAAMEKGSLNADELKVHGASPLYLLAEALLEAPHGEAVVSGDNAAWFCALGGSIWHGESIRRVKRY</sequence>
<evidence type="ECO:0000313" key="1">
    <source>
        <dbReference type="EMBL" id="SCY65336.1"/>
    </source>
</evidence>
<reference evidence="1 2" key="1">
    <citation type="submission" date="2016-10" db="EMBL/GenBank/DDBJ databases">
        <authorList>
            <person name="de Groot N.N."/>
        </authorList>
    </citation>
    <scope>NUCLEOTIDE SEQUENCE [LARGE SCALE GENOMIC DNA]</scope>
    <source>
        <strain evidence="1 2">AA1</strain>
    </source>
</reference>
<evidence type="ECO:0000313" key="2">
    <source>
        <dbReference type="Proteomes" id="UP000198870"/>
    </source>
</evidence>
<accession>A0A1G5HNI3</accession>
<dbReference type="AlphaFoldDB" id="A0A1G5HNI3"/>